<comment type="cofactor">
    <cofactor evidence="1 6">
        <name>FAD</name>
        <dbReference type="ChEBI" id="CHEBI:57692"/>
    </cofactor>
</comment>
<evidence type="ECO:0000256" key="6">
    <source>
        <dbReference type="RuleBase" id="RU362125"/>
    </source>
</evidence>
<comment type="caution">
    <text evidence="10">The sequence shown here is derived from an EMBL/GenBank/DDBJ whole genome shotgun (WGS) entry which is preliminary data.</text>
</comment>
<dbReference type="STRING" id="1834516.BL253_27610"/>
<dbReference type="InterPro" id="IPR037069">
    <property type="entry name" value="AcylCoA_DH/ox_N_sf"/>
</dbReference>
<dbReference type="Gene3D" id="2.40.110.10">
    <property type="entry name" value="Butyryl-CoA Dehydrogenase, subunit A, domain 2"/>
    <property type="match status" value="1"/>
</dbReference>
<dbReference type="Pfam" id="PF02771">
    <property type="entry name" value="Acyl-CoA_dh_N"/>
    <property type="match status" value="1"/>
</dbReference>
<comment type="similarity">
    <text evidence="2 6">Belongs to the acyl-CoA dehydrogenase family.</text>
</comment>
<evidence type="ECO:0000313" key="10">
    <source>
        <dbReference type="EMBL" id="ONH25410.1"/>
    </source>
</evidence>
<sequence length="398" mass="43580">MTADTSGTADTDVDAYRARIRSFIAERGVPMRGEGVRVPRDADEEKAIRGWLRSLYEAGYLGAGWPVEWGGRAGHRPLHDLVLMEELIRGDAYRPLDQVMLASHAIIEFGTDAQKRDLLPRIRRGEHVWCQLFSEPDAGSDLASLRTRAEPEPAGDGFLVTGQKIWSTDAQWADMGLLLARTDPTAGRHAGLTAFVVPMDLPGLDVRPIREMTGHAEFCEVFLDGVRLGREHVLGEVNGGWKLVTSGLASERAFVGANAVQLERLFADLVTLARAARLPDGTTALRHEDVQAKLADALTRVEEVRLIVRDTVERILVDDEHPSDGPVAKLAYTETNVALTELAMEILASAASVDHEGLAVADRWRHNFLWGRALTISGGASEIMRGLIGRQLLGLPRA</sequence>
<keyword evidence="4 6" id="KW-0274">FAD</keyword>
<proteinExistence type="inferred from homology"/>
<evidence type="ECO:0000313" key="11">
    <source>
        <dbReference type="Proteomes" id="UP000188929"/>
    </source>
</evidence>
<dbReference type="PANTHER" id="PTHR43292:SF3">
    <property type="entry name" value="ACYL-COA DEHYDROGENASE FADE29"/>
    <property type="match status" value="1"/>
</dbReference>
<keyword evidence="11" id="KW-1185">Reference proteome</keyword>
<dbReference type="InterPro" id="IPR013786">
    <property type="entry name" value="AcylCoA_DH/ox_N"/>
</dbReference>
<dbReference type="GO" id="GO:0050660">
    <property type="term" value="F:flavin adenine dinucleotide binding"/>
    <property type="evidence" value="ECO:0007669"/>
    <property type="project" value="InterPro"/>
</dbReference>
<dbReference type="InterPro" id="IPR052161">
    <property type="entry name" value="Mycobact_Acyl-CoA_DH"/>
</dbReference>
<dbReference type="InterPro" id="IPR036250">
    <property type="entry name" value="AcylCo_DH-like_C"/>
</dbReference>
<dbReference type="InterPro" id="IPR006091">
    <property type="entry name" value="Acyl-CoA_Oxase/DH_mid-dom"/>
</dbReference>
<evidence type="ECO:0000256" key="2">
    <source>
        <dbReference type="ARBA" id="ARBA00009347"/>
    </source>
</evidence>
<dbReference type="Pfam" id="PF02770">
    <property type="entry name" value="Acyl-CoA_dh_M"/>
    <property type="match status" value="1"/>
</dbReference>
<feature type="domain" description="Acyl-CoA dehydrogenase/oxidase N-terminal" evidence="9">
    <location>
        <begin position="14"/>
        <end position="126"/>
    </location>
</feature>
<accession>A0A1V2I417</accession>
<evidence type="ECO:0000256" key="4">
    <source>
        <dbReference type="ARBA" id="ARBA00022827"/>
    </source>
</evidence>
<dbReference type="Pfam" id="PF00441">
    <property type="entry name" value="Acyl-CoA_dh_1"/>
    <property type="match status" value="1"/>
</dbReference>
<evidence type="ECO:0000259" key="8">
    <source>
        <dbReference type="Pfam" id="PF02770"/>
    </source>
</evidence>
<evidence type="ECO:0000256" key="5">
    <source>
        <dbReference type="ARBA" id="ARBA00023002"/>
    </source>
</evidence>
<evidence type="ECO:0000256" key="3">
    <source>
        <dbReference type="ARBA" id="ARBA00022630"/>
    </source>
</evidence>
<dbReference type="InterPro" id="IPR009075">
    <property type="entry name" value="AcylCo_DH/oxidase_C"/>
</dbReference>
<evidence type="ECO:0000259" key="9">
    <source>
        <dbReference type="Pfam" id="PF02771"/>
    </source>
</evidence>
<dbReference type="Proteomes" id="UP000188929">
    <property type="component" value="Unassembled WGS sequence"/>
</dbReference>
<gene>
    <name evidence="10" type="ORF">BL253_27610</name>
</gene>
<feature type="domain" description="Acyl-CoA oxidase/dehydrogenase middle" evidence="8">
    <location>
        <begin position="130"/>
        <end position="226"/>
    </location>
</feature>
<reference evidence="11" key="1">
    <citation type="submission" date="2016-10" db="EMBL/GenBank/DDBJ databases">
        <title>Frankia sp. NRRL B-16386 Genome sequencing.</title>
        <authorList>
            <person name="Ghodhbane-Gtari F."/>
            <person name="Swanson E."/>
            <person name="Gueddou A."/>
            <person name="Hezbri K."/>
            <person name="Ktari K."/>
            <person name="Nouioui I."/>
            <person name="Morris K."/>
            <person name="Simpson S."/>
            <person name="Abebe-Akele F."/>
            <person name="Thomas K."/>
            <person name="Gtari M."/>
            <person name="Tisa L.S."/>
        </authorList>
    </citation>
    <scope>NUCLEOTIDE SEQUENCE [LARGE SCALE GENOMIC DNA]</scope>
    <source>
        <strain evidence="11">NRRL B-16386</strain>
    </source>
</reference>
<dbReference type="Gene3D" id="1.10.540.10">
    <property type="entry name" value="Acyl-CoA dehydrogenase/oxidase, N-terminal domain"/>
    <property type="match status" value="1"/>
</dbReference>
<feature type="domain" description="Acyl-CoA dehydrogenase/oxidase C-terminal" evidence="7">
    <location>
        <begin position="238"/>
        <end position="393"/>
    </location>
</feature>
<dbReference type="SUPFAM" id="SSF47203">
    <property type="entry name" value="Acyl-CoA dehydrogenase C-terminal domain-like"/>
    <property type="match status" value="1"/>
</dbReference>
<evidence type="ECO:0000259" key="7">
    <source>
        <dbReference type="Pfam" id="PF00441"/>
    </source>
</evidence>
<protein>
    <submittedName>
        <fullName evidence="10">Acyl-CoA dehydrogenase</fullName>
    </submittedName>
</protein>
<dbReference type="Gene3D" id="1.20.140.10">
    <property type="entry name" value="Butyryl-CoA Dehydrogenase, subunit A, domain 3"/>
    <property type="match status" value="1"/>
</dbReference>
<dbReference type="GO" id="GO:0005886">
    <property type="term" value="C:plasma membrane"/>
    <property type="evidence" value="ECO:0007669"/>
    <property type="project" value="TreeGrafter"/>
</dbReference>
<dbReference type="GO" id="GO:0016627">
    <property type="term" value="F:oxidoreductase activity, acting on the CH-CH group of donors"/>
    <property type="evidence" value="ECO:0007669"/>
    <property type="project" value="InterPro"/>
</dbReference>
<dbReference type="InterPro" id="IPR009100">
    <property type="entry name" value="AcylCoA_DH/oxidase_NM_dom_sf"/>
</dbReference>
<keyword evidence="5 6" id="KW-0560">Oxidoreductase</keyword>
<keyword evidence="3 6" id="KW-0285">Flavoprotein</keyword>
<dbReference type="AlphaFoldDB" id="A0A1V2I417"/>
<name>A0A1V2I417_9ACTN</name>
<evidence type="ECO:0000256" key="1">
    <source>
        <dbReference type="ARBA" id="ARBA00001974"/>
    </source>
</evidence>
<dbReference type="FunFam" id="2.40.110.10:FF:000011">
    <property type="entry name" value="Acyl-CoA dehydrogenase FadE34"/>
    <property type="match status" value="1"/>
</dbReference>
<dbReference type="PANTHER" id="PTHR43292">
    <property type="entry name" value="ACYL-COA DEHYDROGENASE"/>
    <property type="match status" value="1"/>
</dbReference>
<dbReference type="InterPro" id="IPR046373">
    <property type="entry name" value="Acyl-CoA_Oxase/DH_mid-dom_sf"/>
</dbReference>
<organism evidence="10 11">
    <name type="scientific">Pseudofrankia asymbiotica</name>
    <dbReference type="NCBI Taxonomy" id="1834516"/>
    <lineage>
        <taxon>Bacteria</taxon>
        <taxon>Bacillati</taxon>
        <taxon>Actinomycetota</taxon>
        <taxon>Actinomycetes</taxon>
        <taxon>Frankiales</taxon>
        <taxon>Frankiaceae</taxon>
        <taxon>Pseudofrankia</taxon>
    </lineage>
</organism>
<dbReference type="SUPFAM" id="SSF56645">
    <property type="entry name" value="Acyl-CoA dehydrogenase NM domain-like"/>
    <property type="match status" value="1"/>
</dbReference>
<dbReference type="EMBL" id="MOMC01000060">
    <property type="protein sequence ID" value="ONH25410.1"/>
    <property type="molecule type" value="Genomic_DNA"/>
</dbReference>